<dbReference type="PANTHER" id="PTHR11766">
    <property type="entry name" value="TYROSYL-TRNA SYNTHETASE"/>
    <property type="match status" value="1"/>
</dbReference>
<dbReference type="AlphaFoldDB" id="A0A9P6UNG2"/>
<dbReference type="PROSITE" id="PS50889">
    <property type="entry name" value="S4"/>
    <property type="match status" value="1"/>
</dbReference>
<dbReference type="GO" id="GO:0005739">
    <property type="term" value="C:mitochondrion"/>
    <property type="evidence" value="ECO:0007669"/>
    <property type="project" value="TreeGrafter"/>
</dbReference>
<evidence type="ECO:0000256" key="1">
    <source>
        <dbReference type="PROSITE-ProRule" id="PRU00182"/>
    </source>
</evidence>
<proteinExistence type="predicted"/>
<dbReference type="PANTHER" id="PTHR11766:SF0">
    <property type="entry name" value="TYROSINE--TRNA LIGASE, MITOCHONDRIAL"/>
    <property type="match status" value="1"/>
</dbReference>
<dbReference type="InterPro" id="IPR036986">
    <property type="entry name" value="S4_RNA-bd_sf"/>
</dbReference>
<evidence type="ECO:0000313" key="3">
    <source>
        <dbReference type="EMBL" id="KAG0312396.1"/>
    </source>
</evidence>
<evidence type="ECO:0000259" key="2">
    <source>
        <dbReference type="SMART" id="SM00363"/>
    </source>
</evidence>
<dbReference type="InterPro" id="IPR024088">
    <property type="entry name" value="Tyr-tRNA-ligase_bac-type"/>
</dbReference>
<accession>A0A9P6UNG2</accession>
<protein>
    <submittedName>
        <fullName evidence="3">Tyrosyl-tRNA synthetase</fullName>
    </submittedName>
</protein>
<feature type="non-terminal residue" evidence="3">
    <location>
        <position position="116"/>
    </location>
</feature>
<feature type="domain" description="RNA-binding S4" evidence="2">
    <location>
        <begin position="47"/>
        <end position="109"/>
    </location>
</feature>
<comment type="caution">
    <text evidence="3">The sequence shown here is derived from an EMBL/GenBank/DDBJ whole genome shotgun (WGS) entry which is preliminary data.</text>
</comment>
<dbReference type="CDD" id="cd00165">
    <property type="entry name" value="S4"/>
    <property type="match status" value="1"/>
</dbReference>
<dbReference type="GO" id="GO:0004831">
    <property type="term" value="F:tyrosine-tRNA ligase activity"/>
    <property type="evidence" value="ECO:0007669"/>
    <property type="project" value="InterPro"/>
</dbReference>
<dbReference type="InterPro" id="IPR002942">
    <property type="entry name" value="S4_RNA-bd"/>
</dbReference>
<dbReference type="SMART" id="SM00363">
    <property type="entry name" value="S4"/>
    <property type="match status" value="1"/>
</dbReference>
<keyword evidence="4" id="KW-1185">Reference proteome</keyword>
<evidence type="ECO:0000313" key="4">
    <source>
        <dbReference type="Proteomes" id="UP000738325"/>
    </source>
</evidence>
<dbReference type="Pfam" id="PF22421">
    <property type="entry name" value="SYY_C-terminal"/>
    <property type="match status" value="1"/>
</dbReference>
<dbReference type="GO" id="GO:0003723">
    <property type="term" value="F:RNA binding"/>
    <property type="evidence" value="ECO:0007669"/>
    <property type="project" value="UniProtKB-KW"/>
</dbReference>
<dbReference type="GO" id="GO:0005829">
    <property type="term" value="C:cytosol"/>
    <property type="evidence" value="ECO:0007669"/>
    <property type="project" value="TreeGrafter"/>
</dbReference>
<dbReference type="GO" id="GO:0043039">
    <property type="term" value="P:tRNA aminoacylation"/>
    <property type="evidence" value="ECO:0007669"/>
    <property type="project" value="TreeGrafter"/>
</dbReference>
<sequence length="116" mass="12583">DAVPKALLATHVLFGSSLDTVKGQELIEAFEHDSRMVSLTKPQVAEMSVDRVAFESGLCSSKSEAKKLVKSGGFYINNVKVTDTTYKIADKDWIDGAVCVLRSGKSNYKLVRAASN</sequence>
<dbReference type="OrthoDB" id="337870at2759"/>
<gene>
    <name evidence="3" type="primary">MSY1_2</name>
    <name evidence="3" type="ORF">BGZ99_009540</name>
</gene>
<dbReference type="EMBL" id="JAAAIP010000817">
    <property type="protein sequence ID" value="KAG0312396.1"/>
    <property type="molecule type" value="Genomic_DNA"/>
</dbReference>
<keyword evidence="1" id="KW-0694">RNA-binding</keyword>
<dbReference type="InterPro" id="IPR054608">
    <property type="entry name" value="SYY-like_C"/>
</dbReference>
<dbReference type="Proteomes" id="UP000738325">
    <property type="component" value="Unassembled WGS sequence"/>
</dbReference>
<dbReference type="SUPFAM" id="SSF55174">
    <property type="entry name" value="Alpha-L RNA-binding motif"/>
    <property type="match status" value="1"/>
</dbReference>
<organism evidence="3 4">
    <name type="scientific">Dissophora globulifera</name>
    <dbReference type="NCBI Taxonomy" id="979702"/>
    <lineage>
        <taxon>Eukaryota</taxon>
        <taxon>Fungi</taxon>
        <taxon>Fungi incertae sedis</taxon>
        <taxon>Mucoromycota</taxon>
        <taxon>Mortierellomycotina</taxon>
        <taxon>Mortierellomycetes</taxon>
        <taxon>Mortierellales</taxon>
        <taxon>Mortierellaceae</taxon>
        <taxon>Dissophora</taxon>
    </lineage>
</organism>
<name>A0A9P6UNG2_9FUNG</name>
<reference evidence="3" key="1">
    <citation type="journal article" date="2020" name="Fungal Divers.">
        <title>Resolving the Mortierellaceae phylogeny through synthesis of multi-gene phylogenetics and phylogenomics.</title>
        <authorList>
            <person name="Vandepol N."/>
            <person name="Liber J."/>
            <person name="Desiro A."/>
            <person name="Na H."/>
            <person name="Kennedy M."/>
            <person name="Barry K."/>
            <person name="Grigoriev I.V."/>
            <person name="Miller A.N."/>
            <person name="O'Donnell K."/>
            <person name="Stajich J.E."/>
            <person name="Bonito G."/>
        </authorList>
    </citation>
    <scope>NUCLEOTIDE SEQUENCE</scope>
    <source>
        <strain evidence="3">REB-010B</strain>
    </source>
</reference>
<dbReference type="Gene3D" id="3.10.290.10">
    <property type="entry name" value="RNA-binding S4 domain"/>
    <property type="match status" value="1"/>
</dbReference>